<feature type="chain" id="PRO_5013013998" evidence="1">
    <location>
        <begin position="20"/>
        <end position="99"/>
    </location>
</feature>
<comment type="caution">
    <text evidence="2">The sequence shown here is derived from an EMBL/GenBank/DDBJ whole genome shotgun (WGS) entry which is preliminary data.</text>
</comment>
<gene>
    <name evidence="2" type="ORF">WR25_08245</name>
</gene>
<accession>A0A2A2LHE3</accession>
<dbReference type="EMBL" id="LIAE01006751">
    <property type="protein sequence ID" value="PAV85631.1"/>
    <property type="molecule type" value="Genomic_DNA"/>
</dbReference>
<evidence type="ECO:0000313" key="3">
    <source>
        <dbReference type="Proteomes" id="UP000218231"/>
    </source>
</evidence>
<evidence type="ECO:0000256" key="1">
    <source>
        <dbReference type="SAM" id="SignalP"/>
    </source>
</evidence>
<feature type="signal peptide" evidence="1">
    <location>
        <begin position="1"/>
        <end position="19"/>
    </location>
</feature>
<reference evidence="2 3" key="1">
    <citation type="journal article" date="2017" name="Curr. Biol.">
        <title>Genome architecture and evolution of a unichromosomal asexual nematode.</title>
        <authorList>
            <person name="Fradin H."/>
            <person name="Zegar C."/>
            <person name="Gutwein M."/>
            <person name="Lucas J."/>
            <person name="Kovtun M."/>
            <person name="Corcoran D."/>
            <person name="Baugh L.R."/>
            <person name="Kiontke K."/>
            <person name="Gunsalus K."/>
            <person name="Fitch D.H."/>
            <person name="Piano F."/>
        </authorList>
    </citation>
    <scope>NUCLEOTIDE SEQUENCE [LARGE SCALE GENOMIC DNA]</scope>
    <source>
        <strain evidence="2">PF1309</strain>
    </source>
</reference>
<proteinExistence type="predicted"/>
<protein>
    <submittedName>
        <fullName evidence="2">Uncharacterized protein</fullName>
    </submittedName>
</protein>
<dbReference type="OrthoDB" id="5850318at2759"/>
<name>A0A2A2LHE3_9BILA</name>
<keyword evidence="1" id="KW-0732">Signal</keyword>
<dbReference type="AlphaFoldDB" id="A0A2A2LHE3"/>
<keyword evidence="3" id="KW-1185">Reference proteome</keyword>
<dbReference type="Proteomes" id="UP000218231">
    <property type="component" value="Unassembled WGS sequence"/>
</dbReference>
<evidence type="ECO:0000313" key="2">
    <source>
        <dbReference type="EMBL" id="PAV85631.1"/>
    </source>
</evidence>
<sequence>MQQLMAGLLCSLLVSLALSQSQDNDDNAVLIADEISNQPQDTAAETTLDKRSPSAKWMRFGKRSPSAKWMRFGKRSPSAKWMRFGKRSDGVSNFYEMEY</sequence>
<dbReference type="STRING" id="2018661.A0A2A2LHE3"/>
<organism evidence="2 3">
    <name type="scientific">Diploscapter pachys</name>
    <dbReference type="NCBI Taxonomy" id="2018661"/>
    <lineage>
        <taxon>Eukaryota</taxon>
        <taxon>Metazoa</taxon>
        <taxon>Ecdysozoa</taxon>
        <taxon>Nematoda</taxon>
        <taxon>Chromadorea</taxon>
        <taxon>Rhabditida</taxon>
        <taxon>Rhabditina</taxon>
        <taxon>Rhabditomorpha</taxon>
        <taxon>Rhabditoidea</taxon>
        <taxon>Rhabditidae</taxon>
        <taxon>Diploscapter</taxon>
    </lineage>
</organism>